<reference evidence="1" key="1">
    <citation type="journal article" date="2021" name="New Phytol.">
        <title>Evolutionary innovations through gain and loss of genes in the ectomycorrhizal Boletales.</title>
        <authorList>
            <person name="Wu G."/>
            <person name="Miyauchi S."/>
            <person name="Morin E."/>
            <person name="Kuo A."/>
            <person name="Drula E."/>
            <person name="Varga T."/>
            <person name="Kohler A."/>
            <person name="Feng B."/>
            <person name="Cao Y."/>
            <person name="Lipzen A."/>
            <person name="Daum C."/>
            <person name="Hundley H."/>
            <person name="Pangilinan J."/>
            <person name="Johnson J."/>
            <person name="Barry K."/>
            <person name="LaButti K."/>
            <person name="Ng V."/>
            <person name="Ahrendt S."/>
            <person name="Min B."/>
            <person name="Choi I.G."/>
            <person name="Park H."/>
            <person name="Plett J.M."/>
            <person name="Magnuson J."/>
            <person name="Spatafora J.W."/>
            <person name="Nagy L.G."/>
            <person name="Henrissat B."/>
            <person name="Grigoriev I.V."/>
            <person name="Yang Z.L."/>
            <person name="Xu J."/>
            <person name="Martin F.M."/>
        </authorList>
    </citation>
    <scope>NUCLEOTIDE SEQUENCE</scope>
    <source>
        <strain evidence="1">KUC20120723A-06</strain>
    </source>
</reference>
<dbReference type="EMBL" id="MU266795">
    <property type="protein sequence ID" value="KAH7918383.1"/>
    <property type="molecule type" value="Genomic_DNA"/>
</dbReference>
<gene>
    <name evidence="1" type="ORF">BV22DRAFT_1051766</name>
</gene>
<organism evidence="1 2">
    <name type="scientific">Leucogyrophana mollusca</name>
    <dbReference type="NCBI Taxonomy" id="85980"/>
    <lineage>
        <taxon>Eukaryota</taxon>
        <taxon>Fungi</taxon>
        <taxon>Dikarya</taxon>
        <taxon>Basidiomycota</taxon>
        <taxon>Agaricomycotina</taxon>
        <taxon>Agaricomycetes</taxon>
        <taxon>Agaricomycetidae</taxon>
        <taxon>Boletales</taxon>
        <taxon>Boletales incertae sedis</taxon>
        <taxon>Leucogyrophana</taxon>
    </lineage>
</organism>
<evidence type="ECO:0000313" key="1">
    <source>
        <dbReference type="EMBL" id="KAH7918383.1"/>
    </source>
</evidence>
<dbReference type="Proteomes" id="UP000790709">
    <property type="component" value="Unassembled WGS sequence"/>
</dbReference>
<proteinExistence type="predicted"/>
<sequence>MTTLNLEVIACELGEMWNPWFLPMDTYYWVCLNSKNPESITPWDDSLCDAIRFKSGEYRDCDWALYPRMYSNRRPWEGFIPQPSVVVLEGPHRWVWLGCTEPAHWTEAIGDQVQLKPEVVKAVEAIYTKVEHMAHQVCELYQIPQGECPSISNQQWLRQEFMLAKLVAPQLWDLRRNVVDLLGFVAWKVLHDEQGWQTRAWDPTFVDEVLGIRFLECAKRGIHIKAPMSDLALITKGLTYGVLVHYTWEPEVRSPQSPVDMKVQNSHPYNHLEGKKAAPPSSQAKPKSKVRGVQHMPEGETSLLGGKKVAKVRIRSFVVLVDKEHVREVTFQSKAKHLLQTYGGKTHQHPEGDIEVISSAYEPDNDKEGLGKQYPISMFVISRTAMHPYPPLRVLSRYFHILPLPPSNICWT</sequence>
<keyword evidence="2" id="KW-1185">Reference proteome</keyword>
<evidence type="ECO:0000313" key="2">
    <source>
        <dbReference type="Proteomes" id="UP000790709"/>
    </source>
</evidence>
<protein>
    <submittedName>
        <fullName evidence="1">Uncharacterized protein</fullName>
    </submittedName>
</protein>
<accession>A0ACB8AZT7</accession>
<name>A0ACB8AZT7_9AGAM</name>
<comment type="caution">
    <text evidence="1">The sequence shown here is derived from an EMBL/GenBank/DDBJ whole genome shotgun (WGS) entry which is preliminary data.</text>
</comment>